<dbReference type="Pfam" id="PF04185">
    <property type="entry name" value="Phosphoesterase"/>
    <property type="match status" value="1"/>
</dbReference>
<keyword evidence="1" id="KW-0378">Hydrolase</keyword>
<evidence type="ECO:0000313" key="5">
    <source>
        <dbReference type="Proteomes" id="UP000319514"/>
    </source>
</evidence>
<proteinExistence type="predicted"/>
<dbReference type="InterPro" id="IPR017850">
    <property type="entry name" value="Alkaline_phosphatase_core_sf"/>
</dbReference>
<sequence length="314" mass="33150">MLRTSAMPVFALLLGLSAASGAVAPAAAAAPQPCGTAATAPAVYDHVIWIVDEDKNYNTVVGSKYAPFINQTLIPGCGLATNFHPETHNSLGDYIAMSSGGLVKGTPPTIFGQLRARGKTWRAYLQSMPANCFRTNSGNYSKVHNPPVWFTDTKADCPSWDVPETQLDTDLSNNALPTFAFIGADNAHNMHNNPVASALTNGDTWLNAEISKIVNSPTYAAGRTAIFLTWDEGNGPKSTTANYQGENCLDPTNAATDASCHVATIVIAPSIVPGTRSGTFYSHYSQLATTEDMLGLARLGNATSASSMRGDLGF</sequence>
<dbReference type="PANTHER" id="PTHR31956:SF8">
    <property type="entry name" value="ACID PHOSPHATASE PHOA (AFU_ORTHOLOGUE AFUA_1G03570)"/>
    <property type="match status" value="1"/>
</dbReference>
<dbReference type="GO" id="GO:0016788">
    <property type="term" value="F:hydrolase activity, acting on ester bonds"/>
    <property type="evidence" value="ECO:0007669"/>
    <property type="project" value="InterPro"/>
</dbReference>
<keyword evidence="2" id="KW-0843">Virulence</keyword>
<evidence type="ECO:0000256" key="3">
    <source>
        <dbReference type="SAM" id="SignalP"/>
    </source>
</evidence>
<comment type="caution">
    <text evidence="4">The sequence shown here is derived from an EMBL/GenBank/DDBJ whole genome shotgun (WGS) entry which is preliminary data.</text>
</comment>
<feature type="chain" id="PRO_5022206088" evidence="3">
    <location>
        <begin position="30"/>
        <end position="314"/>
    </location>
</feature>
<dbReference type="EMBL" id="VFOQ01000001">
    <property type="protein sequence ID" value="TQL61656.1"/>
    <property type="molecule type" value="Genomic_DNA"/>
</dbReference>
<dbReference type="OrthoDB" id="345880at2"/>
<organism evidence="4 5">
    <name type="scientific">Oryzihumus leptocrescens</name>
    <dbReference type="NCBI Taxonomy" id="297536"/>
    <lineage>
        <taxon>Bacteria</taxon>
        <taxon>Bacillati</taxon>
        <taxon>Actinomycetota</taxon>
        <taxon>Actinomycetes</taxon>
        <taxon>Micrococcales</taxon>
        <taxon>Intrasporangiaceae</taxon>
        <taxon>Oryzihumus</taxon>
    </lineage>
</organism>
<protein>
    <submittedName>
        <fullName evidence="4">Phosphoesterase family protein</fullName>
    </submittedName>
</protein>
<evidence type="ECO:0000256" key="2">
    <source>
        <dbReference type="ARBA" id="ARBA00023026"/>
    </source>
</evidence>
<dbReference type="GO" id="GO:0009395">
    <property type="term" value="P:phospholipid catabolic process"/>
    <property type="evidence" value="ECO:0007669"/>
    <property type="project" value="TreeGrafter"/>
</dbReference>
<dbReference type="AlphaFoldDB" id="A0A542ZMY4"/>
<dbReference type="Proteomes" id="UP000319514">
    <property type="component" value="Unassembled WGS sequence"/>
</dbReference>
<evidence type="ECO:0000313" key="4">
    <source>
        <dbReference type="EMBL" id="TQL61656.1"/>
    </source>
</evidence>
<reference evidence="4 5" key="1">
    <citation type="submission" date="2019-06" db="EMBL/GenBank/DDBJ databases">
        <title>Sequencing the genomes of 1000 actinobacteria strains.</title>
        <authorList>
            <person name="Klenk H.-P."/>
        </authorList>
    </citation>
    <scope>NUCLEOTIDE SEQUENCE [LARGE SCALE GENOMIC DNA]</scope>
    <source>
        <strain evidence="4 5">DSM 18082</strain>
    </source>
</reference>
<dbReference type="Gene3D" id="3.40.720.10">
    <property type="entry name" value="Alkaline Phosphatase, subunit A"/>
    <property type="match status" value="1"/>
</dbReference>
<dbReference type="PANTHER" id="PTHR31956">
    <property type="entry name" value="NON-SPECIFIC PHOSPHOLIPASE C4-RELATED"/>
    <property type="match status" value="1"/>
</dbReference>
<dbReference type="InterPro" id="IPR007312">
    <property type="entry name" value="Phosphoesterase"/>
</dbReference>
<keyword evidence="5" id="KW-1185">Reference proteome</keyword>
<evidence type="ECO:0000256" key="1">
    <source>
        <dbReference type="ARBA" id="ARBA00022801"/>
    </source>
</evidence>
<gene>
    <name evidence="4" type="ORF">FB474_3070</name>
</gene>
<accession>A0A542ZMY4</accession>
<name>A0A542ZMY4_9MICO</name>
<feature type="signal peptide" evidence="3">
    <location>
        <begin position="1"/>
        <end position="29"/>
    </location>
</feature>
<keyword evidence="3" id="KW-0732">Signal</keyword>